<sequence length="87" mass="9822">MKTFKLTGPIETGGRKYSELTLRPMKAKDMRLLMAEENAADNQINLLAALAEVPCGVIDELELADYNELCLFTREQLQAKKPVTPRR</sequence>
<dbReference type="Proteomes" id="UP001228690">
    <property type="component" value="Chromosome"/>
</dbReference>
<organism evidence="1 2">
    <name type="scientific">Candidatus Haliotispira prima</name>
    <dbReference type="NCBI Taxonomy" id="3034016"/>
    <lineage>
        <taxon>Bacteria</taxon>
        <taxon>Pseudomonadati</taxon>
        <taxon>Spirochaetota</taxon>
        <taxon>Spirochaetia</taxon>
        <taxon>Spirochaetales</taxon>
        <taxon>Spirochaetaceae</taxon>
        <taxon>Candidatus Haliotispira</taxon>
    </lineage>
</organism>
<protein>
    <submittedName>
        <fullName evidence="1">Phage tail assembly protein</fullName>
    </submittedName>
</protein>
<dbReference type="InterPro" id="IPR019289">
    <property type="entry name" value="Phage_tail_E/E"/>
</dbReference>
<evidence type="ECO:0000313" key="1">
    <source>
        <dbReference type="EMBL" id="WGK69448.1"/>
    </source>
</evidence>
<dbReference type="EMBL" id="CP123443">
    <property type="protein sequence ID" value="WGK69448.1"/>
    <property type="molecule type" value="Genomic_DNA"/>
</dbReference>
<gene>
    <name evidence="1" type="ORF">P0082_00910</name>
</gene>
<name>A0ABY8MJR5_9SPIO</name>
<evidence type="ECO:0000313" key="2">
    <source>
        <dbReference type="Proteomes" id="UP001228690"/>
    </source>
</evidence>
<keyword evidence="2" id="KW-1185">Reference proteome</keyword>
<dbReference type="RefSeq" id="WP_326927631.1">
    <property type="nucleotide sequence ID" value="NZ_CP123443.1"/>
</dbReference>
<dbReference type="Pfam" id="PF10109">
    <property type="entry name" value="Phage_TAC_7"/>
    <property type="match status" value="1"/>
</dbReference>
<reference evidence="1 2" key="1">
    <citation type="submission" date="2023-04" db="EMBL/GenBank/DDBJ databases">
        <title>Spirochaete genome identified in red abalone sample constitutes a novel genus.</title>
        <authorList>
            <person name="Sharma S.P."/>
            <person name="Purcell C.M."/>
            <person name="Hyde J.R."/>
            <person name="Severin A.J."/>
        </authorList>
    </citation>
    <scope>NUCLEOTIDE SEQUENCE [LARGE SCALE GENOMIC DNA]</scope>
    <source>
        <strain evidence="1 2">SP-2023</strain>
    </source>
</reference>
<accession>A0ABY8MJR5</accession>
<proteinExistence type="predicted"/>